<comment type="caution">
    <text evidence="1">The sequence shown here is derived from an EMBL/GenBank/DDBJ whole genome shotgun (WGS) entry which is preliminary data.</text>
</comment>
<evidence type="ECO:0000313" key="2">
    <source>
        <dbReference type="Proteomes" id="UP000035760"/>
    </source>
</evidence>
<gene>
    <name evidence="1" type="ORF">BN873_490089</name>
</gene>
<dbReference type="STRING" id="1400863.BN873_490089"/>
<dbReference type="AlphaFoldDB" id="W6MBG3"/>
<reference evidence="1" key="1">
    <citation type="submission" date="2013-07" db="EMBL/GenBank/DDBJ databases">
        <authorList>
            <person name="McIlroy S."/>
        </authorList>
    </citation>
    <scope>NUCLEOTIDE SEQUENCE [LARGE SCALE GENOMIC DNA]</scope>
    <source>
        <strain evidence="1">Run_A_D11</strain>
    </source>
</reference>
<dbReference type="Proteomes" id="UP000035760">
    <property type="component" value="Unassembled WGS sequence"/>
</dbReference>
<evidence type="ECO:0000313" key="1">
    <source>
        <dbReference type="EMBL" id="CDI03480.1"/>
    </source>
</evidence>
<protein>
    <submittedName>
        <fullName evidence="1">Uncharacterized protein</fullName>
    </submittedName>
</protein>
<proteinExistence type="predicted"/>
<accession>W6MBG3</accession>
<sequence length="56" mass="5881">MAAMPQPVPKWAIALAAASPPRLGKRGQTLASLNGVLKNHLRHRADGRKVATLADG</sequence>
<name>W6MBG3_9GAMM</name>
<keyword evidence="2" id="KW-1185">Reference proteome</keyword>
<dbReference type="EMBL" id="CBTJ020000057">
    <property type="protein sequence ID" value="CDI03480.1"/>
    <property type="molecule type" value="Genomic_DNA"/>
</dbReference>
<reference evidence="1" key="2">
    <citation type="submission" date="2014-03" db="EMBL/GenBank/DDBJ databases">
        <title>Candidatus Competibacter-lineage genomes retrieved from metagenomes reveal functional metabolic diversity.</title>
        <authorList>
            <person name="McIlroy S.J."/>
            <person name="Albertsen M."/>
            <person name="Andresen E.K."/>
            <person name="Saunders A.M."/>
            <person name="Kristiansen R."/>
            <person name="Stokholm-Bjerregaard M."/>
            <person name="Nielsen K.L."/>
            <person name="Nielsen P.H."/>
        </authorList>
    </citation>
    <scope>NUCLEOTIDE SEQUENCE</scope>
    <source>
        <strain evidence="1">Run_A_D11</strain>
    </source>
</reference>
<organism evidence="1 2">
    <name type="scientific">Candidatus Competibacter denitrificans Run_A_D11</name>
    <dbReference type="NCBI Taxonomy" id="1400863"/>
    <lineage>
        <taxon>Bacteria</taxon>
        <taxon>Pseudomonadati</taxon>
        <taxon>Pseudomonadota</taxon>
        <taxon>Gammaproteobacteria</taxon>
        <taxon>Candidatus Competibacteraceae</taxon>
        <taxon>Candidatus Competibacter</taxon>
    </lineage>
</organism>